<comment type="caution">
    <text evidence="3">The sequence shown here is derived from an EMBL/GenBank/DDBJ whole genome shotgun (WGS) entry which is preliminary data.</text>
</comment>
<evidence type="ECO:0000313" key="2">
    <source>
        <dbReference type="EMBL" id="CAF3715449.1"/>
    </source>
</evidence>
<evidence type="ECO:0000256" key="1">
    <source>
        <dbReference type="SAM" id="SignalP"/>
    </source>
</evidence>
<dbReference type="Proteomes" id="UP000663838">
    <property type="component" value="Unassembled WGS sequence"/>
</dbReference>
<dbReference type="EMBL" id="CAJOBS010000290">
    <property type="protein sequence ID" value="CAF4544225.1"/>
    <property type="molecule type" value="Genomic_DNA"/>
</dbReference>
<feature type="chain" id="PRO_5035622564" evidence="1">
    <location>
        <begin position="24"/>
        <end position="334"/>
    </location>
</feature>
<evidence type="ECO:0000313" key="4">
    <source>
        <dbReference type="Proteomes" id="UP000663838"/>
    </source>
</evidence>
<organism evidence="3 4">
    <name type="scientific">Rotaria socialis</name>
    <dbReference type="NCBI Taxonomy" id="392032"/>
    <lineage>
        <taxon>Eukaryota</taxon>
        <taxon>Metazoa</taxon>
        <taxon>Spiralia</taxon>
        <taxon>Gnathifera</taxon>
        <taxon>Rotifera</taxon>
        <taxon>Eurotatoria</taxon>
        <taxon>Bdelloidea</taxon>
        <taxon>Philodinida</taxon>
        <taxon>Philodinidae</taxon>
        <taxon>Rotaria</taxon>
    </lineage>
</organism>
<keyword evidence="1" id="KW-0732">Signal</keyword>
<sequence>MPSFFFYLVIFLLKIIHEHEVYSIPTCVIIDTNMIQRTQDEISPSNNRSSSSSSLLLKNLRMFDHQRSSSLSDYVVERIPISHIDLKQSQSSSLIDIDYASLKKSLTDSTIDRTFSPCRLQLLNELETQMVVPFEFRRLRIEQPDHHTKFLDDDPRETVPDWSTAVYERRSDPDGTRFCRICRDGDWTELSVCETVRCDAELLRANPRLVSQWGEIKAIDGGSLYPPLAVFAIYAFAYGPHCKRCESNGQWSRYALPELCSGIQFFGHSTLTKIKITTRATEKTTTATTTTTTTTTTAVVTTTASMKTAFANNVIPKMRQNTTTLETILINKQQ</sequence>
<dbReference type="AlphaFoldDB" id="A0A820Y9F6"/>
<name>A0A820Y9F6_9BILA</name>
<reference evidence="3" key="1">
    <citation type="submission" date="2021-02" db="EMBL/GenBank/DDBJ databases">
        <authorList>
            <person name="Nowell W R."/>
        </authorList>
    </citation>
    <scope>NUCLEOTIDE SEQUENCE</scope>
</reference>
<dbReference type="EMBL" id="CAJNYV010005005">
    <property type="protein sequence ID" value="CAF3715449.1"/>
    <property type="molecule type" value="Genomic_DNA"/>
</dbReference>
<dbReference type="Proteomes" id="UP000663865">
    <property type="component" value="Unassembled WGS sequence"/>
</dbReference>
<evidence type="ECO:0000313" key="3">
    <source>
        <dbReference type="EMBL" id="CAF4544225.1"/>
    </source>
</evidence>
<protein>
    <submittedName>
        <fullName evidence="3">Uncharacterized protein</fullName>
    </submittedName>
</protein>
<proteinExistence type="predicted"/>
<accession>A0A820Y9F6</accession>
<feature type="signal peptide" evidence="1">
    <location>
        <begin position="1"/>
        <end position="23"/>
    </location>
</feature>
<gene>
    <name evidence="2" type="ORF">KIK155_LOCUS27624</name>
    <name evidence="3" type="ORF">TOA249_LOCUS6723</name>
</gene>